<accession>A0A7Z0T6I6</accession>
<dbReference type="SUPFAM" id="SSF53335">
    <property type="entry name" value="S-adenosyl-L-methionine-dependent methyltransferases"/>
    <property type="match status" value="1"/>
</dbReference>
<dbReference type="PRINTS" id="PR02008">
    <property type="entry name" value="RCMTFAMILY"/>
</dbReference>
<organism evidence="7 8">
    <name type="scientific">Streptobacillus felis</name>
    <dbReference type="NCBI Taxonomy" id="1384509"/>
    <lineage>
        <taxon>Bacteria</taxon>
        <taxon>Fusobacteriati</taxon>
        <taxon>Fusobacteriota</taxon>
        <taxon>Fusobacteriia</taxon>
        <taxon>Fusobacteriales</taxon>
        <taxon>Leptotrichiaceae</taxon>
        <taxon>Streptobacillus</taxon>
    </lineage>
</organism>
<dbReference type="InterPro" id="IPR001678">
    <property type="entry name" value="MeTrfase_RsmB-F_NOP2_dom"/>
</dbReference>
<evidence type="ECO:0000256" key="1">
    <source>
        <dbReference type="ARBA" id="ARBA00022603"/>
    </source>
</evidence>
<reference evidence="7 8" key="1">
    <citation type="submission" date="2020-05" db="EMBL/GenBank/DDBJ databases">
        <title>Streptobacillus felis strain LHL191014123.</title>
        <authorList>
            <person name="Fawzy A."/>
            <person name="Rau J."/>
            <person name="Risse K."/>
            <person name="Schauerte N."/>
            <person name="Geiger C."/>
            <person name="Blom J."/>
            <person name="Imirzalioglu C."/>
            <person name="Falgenhauer J."/>
            <person name="Bach A."/>
            <person name="Herden C."/>
            <person name="Eisenberg T."/>
        </authorList>
    </citation>
    <scope>NUCLEOTIDE SEQUENCE [LARGE SCALE GENOMIC DNA]</scope>
    <source>
        <strain evidence="7 8">LHL191014123</strain>
    </source>
</reference>
<dbReference type="RefSeq" id="WP_180135143.1">
    <property type="nucleotide sequence ID" value="NZ_JABMKT010000001.1"/>
</dbReference>
<dbReference type="InterPro" id="IPR035926">
    <property type="entry name" value="NusB-like_sf"/>
</dbReference>
<dbReference type="InterPro" id="IPR049560">
    <property type="entry name" value="MeTrfase_RsmB-F_NOP2_cat"/>
</dbReference>
<name>A0A7Z0T6I6_9FUSO</name>
<keyword evidence="3 5" id="KW-0949">S-adenosyl-L-methionine</keyword>
<dbReference type="PROSITE" id="PS51686">
    <property type="entry name" value="SAM_MT_RSMB_NOP"/>
    <property type="match status" value="1"/>
</dbReference>
<dbReference type="AlphaFoldDB" id="A0A7Z0T6I6"/>
<protein>
    <submittedName>
        <fullName evidence="7">RNA methyltransferase</fullName>
    </submittedName>
</protein>
<evidence type="ECO:0000313" key="7">
    <source>
        <dbReference type="EMBL" id="NYV27231.1"/>
    </source>
</evidence>
<evidence type="ECO:0000256" key="3">
    <source>
        <dbReference type="ARBA" id="ARBA00022691"/>
    </source>
</evidence>
<dbReference type="InterPro" id="IPR006027">
    <property type="entry name" value="NusB_RsmB_TIM44"/>
</dbReference>
<feature type="binding site" evidence="5">
    <location>
        <position position="267"/>
    </location>
    <ligand>
        <name>S-adenosyl-L-methionine</name>
        <dbReference type="ChEBI" id="CHEBI:59789"/>
    </ligand>
</feature>
<dbReference type="PANTHER" id="PTHR22807">
    <property type="entry name" value="NOP2 YEAST -RELATED NOL1/NOP2/FMU SUN DOMAIN-CONTAINING"/>
    <property type="match status" value="1"/>
</dbReference>
<dbReference type="CDD" id="cd02440">
    <property type="entry name" value="AdoMet_MTases"/>
    <property type="match status" value="1"/>
</dbReference>
<gene>
    <name evidence="7" type="ORF">HP397_00120</name>
</gene>
<dbReference type="InterPro" id="IPR023267">
    <property type="entry name" value="RCMT"/>
</dbReference>
<proteinExistence type="inferred from homology"/>
<dbReference type="SUPFAM" id="SSF48013">
    <property type="entry name" value="NusB-like"/>
    <property type="match status" value="1"/>
</dbReference>
<dbReference type="GO" id="GO:0006355">
    <property type="term" value="P:regulation of DNA-templated transcription"/>
    <property type="evidence" value="ECO:0007669"/>
    <property type="project" value="InterPro"/>
</dbReference>
<feature type="binding site" evidence="5">
    <location>
        <begin position="244"/>
        <end position="250"/>
    </location>
    <ligand>
        <name>S-adenosyl-L-methionine</name>
        <dbReference type="ChEBI" id="CHEBI:59789"/>
    </ligand>
</feature>
<evidence type="ECO:0000313" key="8">
    <source>
        <dbReference type="Proteomes" id="UP000526184"/>
    </source>
</evidence>
<keyword evidence="2 5" id="KW-0808">Transferase</keyword>
<dbReference type="GO" id="GO:0003723">
    <property type="term" value="F:RNA binding"/>
    <property type="evidence" value="ECO:0007669"/>
    <property type="project" value="UniProtKB-UniRule"/>
</dbReference>
<evidence type="ECO:0000256" key="2">
    <source>
        <dbReference type="ARBA" id="ARBA00022679"/>
    </source>
</evidence>
<dbReference type="Gene3D" id="3.40.50.150">
    <property type="entry name" value="Vaccinia Virus protein VP39"/>
    <property type="match status" value="1"/>
</dbReference>
<dbReference type="GO" id="GO:0008173">
    <property type="term" value="F:RNA methyltransferase activity"/>
    <property type="evidence" value="ECO:0007669"/>
    <property type="project" value="InterPro"/>
</dbReference>
<comment type="caution">
    <text evidence="5">Lacks conserved residue(s) required for the propagation of feature annotation.</text>
</comment>
<feature type="active site" description="Nucleophile" evidence="5">
    <location>
        <position position="360"/>
    </location>
</feature>
<keyword evidence="4 5" id="KW-0694">RNA-binding</keyword>
<feature type="binding site" evidence="5">
    <location>
        <position position="307"/>
    </location>
    <ligand>
        <name>S-adenosyl-L-methionine</name>
        <dbReference type="ChEBI" id="CHEBI:59789"/>
    </ligand>
</feature>
<evidence type="ECO:0000256" key="5">
    <source>
        <dbReference type="PROSITE-ProRule" id="PRU01023"/>
    </source>
</evidence>
<evidence type="ECO:0000259" key="6">
    <source>
        <dbReference type="PROSITE" id="PS51686"/>
    </source>
</evidence>
<dbReference type="InterPro" id="IPR029063">
    <property type="entry name" value="SAM-dependent_MTases_sf"/>
</dbReference>
<feature type="domain" description="SAM-dependent MTase RsmB/NOP-type" evidence="6">
    <location>
        <begin position="141"/>
        <end position="422"/>
    </location>
</feature>
<dbReference type="Pfam" id="PF01189">
    <property type="entry name" value="Methyltr_RsmB-F"/>
    <property type="match status" value="1"/>
</dbReference>
<dbReference type="EMBL" id="JABMKT010000001">
    <property type="protein sequence ID" value="NYV27231.1"/>
    <property type="molecule type" value="Genomic_DNA"/>
</dbReference>
<dbReference type="Gene3D" id="3.30.70.1170">
    <property type="entry name" value="Sun protein, domain 3"/>
    <property type="match status" value="1"/>
</dbReference>
<dbReference type="Proteomes" id="UP000526184">
    <property type="component" value="Unassembled WGS sequence"/>
</dbReference>
<evidence type="ECO:0000256" key="4">
    <source>
        <dbReference type="ARBA" id="ARBA00022884"/>
    </source>
</evidence>
<dbReference type="Pfam" id="PF01029">
    <property type="entry name" value="NusB"/>
    <property type="match status" value="1"/>
</dbReference>
<dbReference type="PANTHER" id="PTHR22807:SF53">
    <property type="entry name" value="RIBOSOMAL RNA SMALL SUBUNIT METHYLTRANSFERASE B-RELATED"/>
    <property type="match status" value="1"/>
</dbReference>
<dbReference type="Gene3D" id="1.10.940.10">
    <property type="entry name" value="NusB-like"/>
    <property type="match status" value="1"/>
</dbReference>
<keyword evidence="8" id="KW-1185">Reference proteome</keyword>
<sequence>MKIKKDLINLLDEVIENKKYSNLQLKYIFDNNTYNKKEKAFLNNMLNVTLKNLIYIDYAISKLARSVKRKTRQILRLSIAQLIYTDADDAGVIYEAVELGKEENVFQANFINSFLRNFEKNKKDIYDLAPDHIKISYPLWFYEKVKNQFGEDKYIDVLNRYKGKSFFSVRVNHNNLSKDDFLDLLKLVDSEILWNVSDVYYLNNNNILKTKAYLIGDVVIQDGSSLLVVDMLSPKETDIVLDVAAAPGGKSLAILQKYRPKKLIATDIHEHKVKILKEFEKDYLNFEAKLADGRTFSEGIYDKILLDVPCSGLGVLTKKPEKVYEIDLKIIKAIKKLQKKIFDNTYTLLKQGGEMVYSTCTILENENTNNVSYFLEKYKDLEVVDYEFPKDVIVIKDEFGGNLISYENKYLDGFYMIKFKKK</sequence>
<comment type="similarity">
    <text evidence="5">Belongs to the class I-like SAM-binding methyltransferase superfamily. RsmB/NOP family.</text>
</comment>
<keyword evidence="1 5" id="KW-0489">Methyltransferase</keyword>
<comment type="caution">
    <text evidence="7">The sequence shown here is derived from an EMBL/GenBank/DDBJ whole genome shotgun (WGS) entry which is preliminary data.</text>
</comment>
<dbReference type="GO" id="GO:0001510">
    <property type="term" value="P:RNA methylation"/>
    <property type="evidence" value="ECO:0007669"/>
    <property type="project" value="InterPro"/>
</dbReference>